<dbReference type="InterPro" id="IPR002078">
    <property type="entry name" value="Sigma_54_int"/>
</dbReference>
<dbReference type="InterPro" id="IPR035965">
    <property type="entry name" value="PAS-like_dom_sf"/>
</dbReference>
<dbReference type="CDD" id="cd00130">
    <property type="entry name" value="PAS"/>
    <property type="match status" value="1"/>
</dbReference>
<protein>
    <recommendedName>
        <fullName evidence="6">HTH-type transcriptional regulatory protein TyrR</fullName>
    </recommendedName>
</protein>
<dbReference type="Proteomes" id="UP000248066">
    <property type="component" value="Unassembled WGS sequence"/>
</dbReference>
<evidence type="ECO:0000259" key="8">
    <source>
        <dbReference type="PROSITE" id="PS50045"/>
    </source>
</evidence>
<dbReference type="InterPro" id="IPR025662">
    <property type="entry name" value="Sigma_54_int_dom_ATP-bd_1"/>
</dbReference>
<reference evidence="10 11" key="1">
    <citation type="submission" date="2017-10" db="EMBL/GenBank/DDBJ databases">
        <title>Bacillus sp. nov., a halophilic bacterium isolated from a Yangshapao Lake.</title>
        <authorList>
            <person name="Wang H."/>
        </authorList>
    </citation>
    <scope>NUCLEOTIDE SEQUENCE [LARGE SCALE GENOMIC DNA]</scope>
    <source>
        <strain evidence="10 11">YSP-3</strain>
    </source>
</reference>
<dbReference type="Pfam" id="PF18024">
    <property type="entry name" value="HTH_50"/>
    <property type="match status" value="1"/>
</dbReference>
<feature type="coiled-coil region" evidence="7">
    <location>
        <begin position="117"/>
        <end position="144"/>
    </location>
</feature>
<dbReference type="EMBL" id="PDOF01000001">
    <property type="protein sequence ID" value="PYZ97186.1"/>
    <property type="molecule type" value="Genomic_DNA"/>
</dbReference>
<dbReference type="PANTHER" id="PTHR32071">
    <property type="entry name" value="TRANSCRIPTIONAL REGULATORY PROTEIN"/>
    <property type="match status" value="1"/>
</dbReference>
<dbReference type="Gene3D" id="1.10.10.60">
    <property type="entry name" value="Homeodomain-like"/>
    <property type="match status" value="1"/>
</dbReference>
<dbReference type="SUPFAM" id="SSF55785">
    <property type="entry name" value="PYP-like sensor domain (PAS domain)"/>
    <property type="match status" value="1"/>
</dbReference>
<dbReference type="GO" id="GO:0006355">
    <property type="term" value="P:regulation of DNA-templated transcription"/>
    <property type="evidence" value="ECO:0007669"/>
    <property type="project" value="InterPro"/>
</dbReference>
<evidence type="ECO:0000259" key="9">
    <source>
        <dbReference type="PROSITE" id="PS50112"/>
    </source>
</evidence>
<evidence type="ECO:0000313" key="10">
    <source>
        <dbReference type="EMBL" id="PYZ97186.1"/>
    </source>
</evidence>
<feature type="domain" description="Sigma-54 factor interaction" evidence="8">
    <location>
        <begin position="152"/>
        <end position="381"/>
    </location>
</feature>
<dbReference type="InterPro" id="IPR058031">
    <property type="entry name" value="AAA_lid_NorR"/>
</dbReference>
<dbReference type="SMART" id="SM00382">
    <property type="entry name" value="AAA"/>
    <property type="match status" value="1"/>
</dbReference>
<dbReference type="PROSITE" id="PS00675">
    <property type="entry name" value="SIGMA54_INTERACT_1"/>
    <property type="match status" value="1"/>
</dbReference>
<dbReference type="FunFam" id="3.40.50.300:FF:000006">
    <property type="entry name" value="DNA-binding transcriptional regulator NtrC"/>
    <property type="match status" value="1"/>
</dbReference>
<dbReference type="InterPro" id="IPR030828">
    <property type="entry name" value="HTH_TyrR"/>
</dbReference>
<dbReference type="Pfam" id="PF00158">
    <property type="entry name" value="Sigma54_activat"/>
    <property type="match status" value="1"/>
</dbReference>
<organism evidence="10 11">
    <name type="scientific">Alteribacter lacisalsi</name>
    <dbReference type="NCBI Taxonomy" id="2045244"/>
    <lineage>
        <taxon>Bacteria</taxon>
        <taxon>Bacillati</taxon>
        <taxon>Bacillota</taxon>
        <taxon>Bacilli</taxon>
        <taxon>Bacillales</taxon>
        <taxon>Bacillaceae</taxon>
        <taxon>Alteribacter</taxon>
    </lineage>
</organism>
<dbReference type="PROSITE" id="PS50112">
    <property type="entry name" value="PAS"/>
    <property type="match status" value="1"/>
</dbReference>
<keyword evidence="3" id="KW-0067">ATP-binding</keyword>
<dbReference type="PROSITE" id="PS00688">
    <property type="entry name" value="SIGMA54_INTERACT_3"/>
    <property type="match status" value="1"/>
</dbReference>
<dbReference type="InterPro" id="IPR013767">
    <property type="entry name" value="PAS_fold"/>
</dbReference>
<evidence type="ECO:0000256" key="6">
    <source>
        <dbReference type="ARBA" id="ARBA00029500"/>
    </source>
</evidence>
<evidence type="ECO:0000256" key="3">
    <source>
        <dbReference type="ARBA" id="ARBA00022840"/>
    </source>
</evidence>
<dbReference type="SUPFAM" id="SSF52540">
    <property type="entry name" value="P-loop containing nucleoside triphosphate hydrolases"/>
    <property type="match status" value="1"/>
</dbReference>
<dbReference type="SMART" id="SM00091">
    <property type="entry name" value="PAS"/>
    <property type="match status" value="1"/>
</dbReference>
<dbReference type="InterPro" id="IPR009057">
    <property type="entry name" value="Homeodomain-like_sf"/>
</dbReference>
<evidence type="ECO:0000256" key="2">
    <source>
        <dbReference type="ARBA" id="ARBA00022797"/>
    </source>
</evidence>
<accession>A0A2W0H8W1</accession>
<evidence type="ECO:0000256" key="4">
    <source>
        <dbReference type="ARBA" id="ARBA00023015"/>
    </source>
</evidence>
<feature type="domain" description="PAS" evidence="9">
    <location>
        <begin position="9"/>
        <end position="57"/>
    </location>
</feature>
<evidence type="ECO:0000256" key="7">
    <source>
        <dbReference type="SAM" id="Coils"/>
    </source>
</evidence>
<dbReference type="CDD" id="cd00009">
    <property type="entry name" value="AAA"/>
    <property type="match status" value="1"/>
</dbReference>
<dbReference type="PROSITE" id="PS50045">
    <property type="entry name" value="SIGMA54_INTERACT_4"/>
    <property type="match status" value="1"/>
</dbReference>
<dbReference type="Gene3D" id="1.10.8.60">
    <property type="match status" value="1"/>
</dbReference>
<dbReference type="Gene3D" id="3.40.50.300">
    <property type="entry name" value="P-loop containing nucleotide triphosphate hydrolases"/>
    <property type="match status" value="1"/>
</dbReference>
<dbReference type="Gene3D" id="3.30.450.20">
    <property type="entry name" value="PAS domain"/>
    <property type="match status" value="1"/>
</dbReference>
<evidence type="ECO:0000256" key="5">
    <source>
        <dbReference type="ARBA" id="ARBA00023163"/>
    </source>
</evidence>
<proteinExistence type="predicted"/>
<evidence type="ECO:0000313" key="11">
    <source>
        <dbReference type="Proteomes" id="UP000248066"/>
    </source>
</evidence>
<dbReference type="SUPFAM" id="SSF46689">
    <property type="entry name" value="Homeodomain-like"/>
    <property type="match status" value="1"/>
</dbReference>
<evidence type="ECO:0000256" key="1">
    <source>
        <dbReference type="ARBA" id="ARBA00022741"/>
    </source>
</evidence>
<dbReference type="InterPro" id="IPR027417">
    <property type="entry name" value="P-loop_NTPase"/>
</dbReference>
<dbReference type="Pfam" id="PF00989">
    <property type="entry name" value="PAS"/>
    <property type="match status" value="1"/>
</dbReference>
<dbReference type="GO" id="GO:0005524">
    <property type="term" value="F:ATP binding"/>
    <property type="evidence" value="ECO:0007669"/>
    <property type="project" value="UniProtKB-KW"/>
</dbReference>
<dbReference type="OrthoDB" id="9771372at2"/>
<gene>
    <name evidence="10" type="ORF">CR205_00870</name>
</gene>
<keyword evidence="5" id="KW-0804">Transcription</keyword>
<keyword evidence="4" id="KW-0805">Transcription regulation</keyword>
<keyword evidence="11" id="KW-1185">Reference proteome</keyword>
<dbReference type="InterPro" id="IPR003593">
    <property type="entry name" value="AAA+_ATPase"/>
</dbReference>
<name>A0A2W0H8W1_9BACI</name>
<dbReference type="InterPro" id="IPR000014">
    <property type="entry name" value="PAS"/>
</dbReference>
<sequence length="465" mass="52653">MMEASEIFQSVPFKKILNVINDGLFFADGTGMTLWVNEASERILNLPSTELIGKDVFNLEEKGIMSPSITRMVIESRNNISTIQTLPDQKRYLVTGHLLSFGEDELVVVHSRDITKAITASNKLEDAEKLLATYSQEIRQMKQRKPLKERRFIGNGPVFRELSELIQRVANVNTTIFITGETGVGKNAVAERIHRLSDRHDKPFTHINCGAIPENLIESELFGYMKGAFTGANVKGKEGMVQMTEGGTLFLDEISELPLHLQPKLLQLLQNKMYLPVGATKMKTADVRIIAAANKDLLEMTRKGEFREDLYYRLNIIPVHVPPLRERKDDIFPILQMNVDYFNQIHNQTKTLSSSLIDTLTSYEWPGNIRELENLIERLVITSSESRITAEDLPGSFLPDEFTDSGNYMRDNEGLPNTMERIEKEIIAGAMKKHKTTRQAAEALGVSQSSIMRRIKKYKLNDHGA</sequence>
<keyword evidence="2" id="KW-0058">Aromatic hydrocarbons catabolism</keyword>
<keyword evidence="7" id="KW-0175">Coiled coil</keyword>
<keyword evidence="1" id="KW-0547">Nucleotide-binding</keyword>
<dbReference type="PANTHER" id="PTHR32071:SF57">
    <property type="entry name" value="C4-DICARBOXYLATE TRANSPORT TRANSCRIPTIONAL REGULATORY PROTEIN DCTD"/>
    <property type="match status" value="1"/>
</dbReference>
<dbReference type="AlphaFoldDB" id="A0A2W0H8W1"/>
<dbReference type="GO" id="GO:0003677">
    <property type="term" value="F:DNA binding"/>
    <property type="evidence" value="ECO:0007669"/>
    <property type="project" value="UniProtKB-KW"/>
</dbReference>
<dbReference type="InterPro" id="IPR025944">
    <property type="entry name" value="Sigma_54_int_dom_CS"/>
</dbReference>
<comment type="caution">
    <text evidence="10">The sequence shown here is derived from an EMBL/GenBank/DDBJ whole genome shotgun (WGS) entry which is preliminary data.</text>
</comment>
<dbReference type="Pfam" id="PF25601">
    <property type="entry name" value="AAA_lid_14"/>
    <property type="match status" value="1"/>
</dbReference>